<sequence length="61" mass="7380">MLRDIKWKEKVDNLNIGDKIPLPIQDINHIENLYEKCGYFKAVTIYYNKPTKDNIEWLNRI</sequence>
<reference evidence="1 2" key="1">
    <citation type="submission" date="2017-09" db="EMBL/GenBank/DDBJ databases">
        <title>Large-scale bioinformatics analysis of Bacillus genomes uncovers conserved roles of natural products in bacterial physiology.</title>
        <authorList>
            <consortium name="Agbiome Team Llc"/>
            <person name="Bleich R.M."/>
            <person name="Kirk G.J."/>
            <person name="Santa Maria K.C."/>
            <person name="Allen S.E."/>
            <person name="Farag S."/>
            <person name="Shank E.A."/>
            <person name="Bowers A."/>
        </authorList>
    </citation>
    <scope>NUCLEOTIDE SEQUENCE [LARGE SCALE GENOMIC DNA]</scope>
    <source>
        <strain evidence="1 2">AFS027629</strain>
    </source>
</reference>
<evidence type="ECO:0000313" key="1">
    <source>
        <dbReference type="EMBL" id="PEN90161.1"/>
    </source>
</evidence>
<comment type="caution">
    <text evidence="1">The sequence shown here is derived from an EMBL/GenBank/DDBJ whole genome shotgun (WGS) entry which is preliminary data.</text>
</comment>
<accession>A0AB36T6Q0</accession>
<protein>
    <submittedName>
        <fullName evidence="1">Uncharacterized protein</fullName>
    </submittedName>
</protein>
<dbReference type="EMBL" id="NUAP01000018">
    <property type="protein sequence ID" value="PEN90161.1"/>
    <property type="molecule type" value="Genomic_DNA"/>
</dbReference>
<name>A0AB36T6Q0_9BACI</name>
<proteinExistence type="predicted"/>
<organism evidence="1 2">
    <name type="scientific">Bacillus toyonensis</name>
    <dbReference type="NCBI Taxonomy" id="155322"/>
    <lineage>
        <taxon>Bacteria</taxon>
        <taxon>Bacillati</taxon>
        <taxon>Bacillota</taxon>
        <taxon>Bacilli</taxon>
        <taxon>Bacillales</taxon>
        <taxon>Bacillaceae</taxon>
        <taxon>Bacillus</taxon>
        <taxon>Bacillus cereus group</taxon>
    </lineage>
</organism>
<evidence type="ECO:0000313" key="2">
    <source>
        <dbReference type="Proteomes" id="UP000220078"/>
    </source>
</evidence>
<dbReference type="AlphaFoldDB" id="A0AB36T6Q0"/>
<gene>
    <name evidence="1" type="ORF">CN551_07440</name>
</gene>
<dbReference type="Proteomes" id="UP000220078">
    <property type="component" value="Unassembled WGS sequence"/>
</dbReference>